<dbReference type="Gene3D" id="2.40.50.100">
    <property type="match status" value="1"/>
</dbReference>
<dbReference type="GO" id="GO:0046677">
    <property type="term" value="P:response to antibiotic"/>
    <property type="evidence" value="ECO:0007669"/>
    <property type="project" value="TreeGrafter"/>
</dbReference>
<dbReference type="GO" id="GO:0015721">
    <property type="term" value="P:bile acid and bile salt transport"/>
    <property type="evidence" value="ECO:0007669"/>
    <property type="project" value="TreeGrafter"/>
</dbReference>
<evidence type="ECO:0000313" key="8">
    <source>
        <dbReference type="EMBL" id="OYR06432.1"/>
    </source>
</evidence>
<feature type="domain" description="Multidrug resistance protein MdtA-like C-terminal permuted SH3" evidence="7">
    <location>
        <begin position="302"/>
        <end position="363"/>
    </location>
</feature>
<accession>A0AA44NPW2</accession>
<evidence type="ECO:0000259" key="7">
    <source>
        <dbReference type="Pfam" id="PF25967"/>
    </source>
</evidence>
<dbReference type="InterPro" id="IPR006143">
    <property type="entry name" value="RND_pump_MFP"/>
</dbReference>
<dbReference type="GO" id="GO:0022857">
    <property type="term" value="F:transmembrane transporter activity"/>
    <property type="evidence" value="ECO:0007669"/>
    <property type="project" value="InterPro"/>
</dbReference>
<protein>
    <submittedName>
        <fullName evidence="8">Efflux transporter periplasmic adaptor subunit</fullName>
    </submittedName>
</protein>
<comment type="subcellular location">
    <subcellularLocation>
        <location evidence="1">Cell inner membrane</location>
        <topology evidence="1">Lipid-anchor</topology>
    </subcellularLocation>
</comment>
<evidence type="ECO:0000256" key="1">
    <source>
        <dbReference type="ARBA" id="ARBA00004519"/>
    </source>
</evidence>
<name>A0AA44NPW2_CITFR</name>
<evidence type="ECO:0000259" key="4">
    <source>
        <dbReference type="Pfam" id="PF25876"/>
    </source>
</evidence>
<comment type="similarity">
    <text evidence="2">Belongs to the membrane fusion protein (MFP) (TC 8.A.1) family.</text>
</comment>
<dbReference type="Pfam" id="PF25876">
    <property type="entry name" value="HH_MFP_RND"/>
    <property type="match status" value="1"/>
</dbReference>
<evidence type="ECO:0000259" key="5">
    <source>
        <dbReference type="Pfam" id="PF25917"/>
    </source>
</evidence>
<dbReference type="InterPro" id="IPR058627">
    <property type="entry name" value="MdtA-like_C"/>
</dbReference>
<proteinExistence type="inferred from homology"/>
<dbReference type="Gene3D" id="1.10.287.470">
    <property type="entry name" value="Helix hairpin bin"/>
    <property type="match status" value="1"/>
</dbReference>
<evidence type="ECO:0000256" key="3">
    <source>
        <dbReference type="SAM" id="Coils"/>
    </source>
</evidence>
<dbReference type="Pfam" id="PF25917">
    <property type="entry name" value="BSH_RND"/>
    <property type="match status" value="1"/>
</dbReference>
<dbReference type="RefSeq" id="WP_081309856.1">
    <property type="nucleotide sequence ID" value="NZ_CP016762.1"/>
</dbReference>
<dbReference type="InterPro" id="IPR058624">
    <property type="entry name" value="MdtA-like_HH"/>
</dbReference>
<evidence type="ECO:0000259" key="6">
    <source>
        <dbReference type="Pfam" id="PF25944"/>
    </source>
</evidence>
<dbReference type="InterPro" id="IPR058626">
    <property type="entry name" value="MdtA-like_b-barrel"/>
</dbReference>
<comment type="caution">
    <text evidence="8">The sequence shown here is derived from an EMBL/GenBank/DDBJ whole genome shotgun (WGS) entry which is preliminary data.</text>
</comment>
<sequence>MQIKRKFAVIGLVNILFVVGCDDSKNAPPHTVIPDVGIITLKEESVNITSKLPGRIVPYEVAEIRPQVGGIILSRQFKEGSTVNAGEPLYQIDPAPLLVELDRAKGSLAKAQSAADNSRLTLNRFTSLLKSHYVSQQDYDEAQTNAKEAQANLQVAKAAVESARINLNYASVTSPLSGLSGKSTVTIGALVTANQGQALVTVQRLDPIYVDVTQSANDFLRLKTDMEQGIIEQSQGQGQATAILEFDNGKQYAHTGKLQFSDLTVDETTGSVTLRAIFPNPDNTLLPGMYVTAVLSEGIQRNVLLVPQEAVTRNASGKATTLILDPENIVQSREIIATKAIGDKWLVTSGLHPGDRVIISGLQQMRPGIKAHALPSPLDSNPPLPQ</sequence>
<dbReference type="InterPro" id="IPR058625">
    <property type="entry name" value="MdtA-like_BSH"/>
</dbReference>
<dbReference type="EMBL" id="NEFA01000004">
    <property type="protein sequence ID" value="OYR06432.1"/>
    <property type="molecule type" value="Genomic_DNA"/>
</dbReference>
<gene>
    <name evidence="8" type="ORF">B9P89_04965</name>
</gene>
<feature type="domain" description="Multidrug resistance protein MdtA-like beta-barrel" evidence="6">
    <location>
        <begin position="207"/>
        <end position="298"/>
    </location>
</feature>
<dbReference type="SUPFAM" id="SSF111369">
    <property type="entry name" value="HlyD-like secretion proteins"/>
    <property type="match status" value="1"/>
</dbReference>
<dbReference type="Pfam" id="PF25967">
    <property type="entry name" value="RND-MFP_C"/>
    <property type="match status" value="1"/>
</dbReference>
<organism evidence="8 9">
    <name type="scientific">Citrobacter freundii</name>
    <dbReference type="NCBI Taxonomy" id="546"/>
    <lineage>
        <taxon>Bacteria</taxon>
        <taxon>Pseudomonadati</taxon>
        <taxon>Pseudomonadota</taxon>
        <taxon>Gammaproteobacteria</taxon>
        <taxon>Enterobacterales</taxon>
        <taxon>Enterobacteriaceae</taxon>
        <taxon>Citrobacter</taxon>
        <taxon>Citrobacter freundii complex</taxon>
    </lineage>
</organism>
<feature type="domain" description="Multidrug resistance protein MdtA-like barrel-sandwich hybrid" evidence="5">
    <location>
        <begin position="60"/>
        <end position="203"/>
    </location>
</feature>
<dbReference type="FunFam" id="2.40.420.20:FF:000001">
    <property type="entry name" value="Efflux RND transporter periplasmic adaptor subunit"/>
    <property type="match status" value="1"/>
</dbReference>
<dbReference type="PANTHER" id="PTHR30158:SF3">
    <property type="entry name" value="MULTIDRUG EFFLUX PUMP SUBUNIT ACRA-RELATED"/>
    <property type="match status" value="1"/>
</dbReference>
<dbReference type="GO" id="GO:0005886">
    <property type="term" value="C:plasma membrane"/>
    <property type="evidence" value="ECO:0007669"/>
    <property type="project" value="UniProtKB-SubCell"/>
</dbReference>
<dbReference type="NCBIfam" id="TIGR01730">
    <property type="entry name" value="RND_mfp"/>
    <property type="match status" value="1"/>
</dbReference>
<dbReference type="Pfam" id="PF25944">
    <property type="entry name" value="Beta-barrel_RND"/>
    <property type="match status" value="1"/>
</dbReference>
<dbReference type="Gene3D" id="2.40.30.170">
    <property type="match status" value="1"/>
</dbReference>
<dbReference type="PANTHER" id="PTHR30158">
    <property type="entry name" value="ACRA/E-RELATED COMPONENT OF DRUG EFFLUX TRANSPORTER"/>
    <property type="match status" value="1"/>
</dbReference>
<evidence type="ECO:0000313" key="9">
    <source>
        <dbReference type="Proteomes" id="UP000215827"/>
    </source>
</evidence>
<keyword evidence="3" id="KW-0175">Coiled coil</keyword>
<feature type="domain" description="Multidrug resistance protein MdtA-like alpha-helical hairpin" evidence="4">
    <location>
        <begin position="101"/>
        <end position="170"/>
    </location>
</feature>
<reference evidence="8 9" key="1">
    <citation type="submission" date="2017-04" db="EMBL/GenBank/DDBJ databases">
        <title>Emergence of KPC-2-producing Citrobacter isolates from sediments of a Chinese river.</title>
        <authorList>
            <person name="Zheng B."/>
        </authorList>
    </citation>
    <scope>NUCLEOTIDE SEQUENCE [LARGE SCALE GENOMIC DNA]</scope>
    <source>
        <strain evidence="8 9">C191</strain>
    </source>
</reference>
<feature type="coiled-coil region" evidence="3">
    <location>
        <begin position="139"/>
        <end position="166"/>
    </location>
</feature>
<dbReference type="Gene3D" id="2.40.420.20">
    <property type="match status" value="1"/>
</dbReference>
<dbReference type="AlphaFoldDB" id="A0AA44NPW2"/>
<evidence type="ECO:0000256" key="2">
    <source>
        <dbReference type="ARBA" id="ARBA00009477"/>
    </source>
</evidence>
<dbReference type="Proteomes" id="UP000215827">
    <property type="component" value="Unassembled WGS sequence"/>
</dbReference>
<dbReference type="PROSITE" id="PS51257">
    <property type="entry name" value="PROKAR_LIPOPROTEIN"/>
    <property type="match status" value="1"/>
</dbReference>